<comment type="caution">
    <text evidence="4">The sequence shown here is derived from an EMBL/GenBank/DDBJ whole genome shotgun (WGS) entry which is preliminary data.</text>
</comment>
<evidence type="ECO:0000256" key="1">
    <source>
        <dbReference type="SAM" id="Coils"/>
    </source>
</evidence>
<evidence type="ECO:0000313" key="4">
    <source>
        <dbReference type="EMBL" id="HIZ22514.1"/>
    </source>
</evidence>
<dbReference type="AlphaFoldDB" id="A0A9D2ITF2"/>
<proteinExistence type="predicted"/>
<keyword evidence="1" id="KW-0175">Coiled coil</keyword>
<feature type="transmembrane region" description="Helical" evidence="2">
    <location>
        <begin position="152"/>
        <end position="172"/>
    </location>
</feature>
<dbReference type="Pfam" id="PF14501">
    <property type="entry name" value="HATPase_c_5"/>
    <property type="match status" value="1"/>
</dbReference>
<evidence type="ECO:0000256" key="2">
    <source>
        <dbReference type="SAM" id="Phobius"/>
    </source>
</evidence>
<feature type="transmembrane region" description="Helical" evidence="2">
    <location>
        <begin position="89"/>
        <end position="113"/>
    </location>
</feature>
<dbReference type="PANTHER" id="PTHR40448:SF1">
    <property type="entry name" value="TWO-COMPONENT SENSOR HISTIDINE KINASE"/>
    <property type="match status" value="1"/>
</dbReference>
<dbReference type="CDD" id="cd16935">
    <property type="entry name" value="HATPase_AgrC-ComD-like"/>
    <property type="match status" value="1"/>
</dbReference>
<protein>
    <submittedName>
        <fullName evidence="4">GHKL domain-containing protein</fullName>
    </submittedName>
</protein>
<keyword evidence="2" id="KW-1133">Transmembrane helix</keyword>
<reference evidence="4" key="2">
    <citation type="submission" date="2021-04" db="EMBL/GenBank/DDBJ databases">
        <authorList>
            <person name="Gilroy R."/>
        </authorList>
    </citation>
    <scope>NUCLEOTIDE SEQUENCE</scope>
    <source>
        <strain evidence="4">14324</strain>
    </source>
</reference>
<keyword evidence="2" id="KW-0812">Transmembrane</keyword>
<feature type="transmembrane region" description="Helical" evidence="2">
    <location>
        <begin position="37"/>
        <end position="54"/>
    </location>
</feature>
<feature type="transmembrane region" description="Helical" evidence="2">
    <location>
        <begin position="60"/>
        <end position="77"/>
    </location>
</feature>
<dbReference type="InterPro" id="IPR032834">
    <property type="entry name" value="NatK-like_C"/>
</dbReference>
<accession>A0A9D2ITF2</accession>
<keyword evidence="2" id="KW-0472">Membrane</keyword>
<sequence>MMSWYQAVSCLFTNEIRLLLGVCLAARLMDFLPERKILLLSGMGGALVSLLQAASLPAAAVTAVEILIITAVSWYHLREKGKGRYSLFLAFFYEIGAGLWDFLAQAVLGILFRSEDFVSPYTPEYLAGIWLVRLGMLGIALFLTGQKKDPAAAMRIASLLVLLGFFGTVTLSQQRILPLNEDQTGTWIILSMVLLFALLLYRVNRQREMEAEIARLKQEQAEITERDYQALQRTYGANAKLYHDLHNHIEAIYQCLVQGDTREALRYCEDLRSPVEEISQAAWTGDKAIDCLISSKIAMAKQEQVKTKVNIEFPRNTNIRSVDLTAILGNLLDNALEAAKAAPEPLRFLNLTIRRINAMLIIKVENGYASPPVQEDGKLRTSKPDKAFHGWGLKSVQTAADRYDGTVGTVYEDGVFCAVVTLSFSPIKKG</sequence>
<dbReference type="InterPro" id="IPR036890">
    <property type="entry name" value="HATPase_C_sf"/>
</dbReference>
<dbReference type="PANTHER" id="PTHR40448">
    <property type="entry name" value="TWO-COMPONENT SENSOR HISTIDINE KINASE"/>
    <property type="match status" value="1"/>
</dbReference>
<organism evidence="4 5">
    <name type="scientific">Candidatus Blautia faecigallinarum</name>
    <dbReference type="NCBI Taxonomy" id="2838488"/>
    <lineage>
        <taxon>Bacteria</taxon>
        <taxon>Bacillati</taxon>
        <taxon>Bacillota</taxon>
        <taxon>Clostridia</taxon>
        <taxon>Lachnospirales</taxon>
        <taxon>Lachnospiraceae</taxon>
        <taxon>Blautia</taxon>
    </lineage>
</organism>
<gene>
    <name evidence="4" type="ORF">IAA21_06930</name>
</gene>
<feature type="transmembrane region" description="Helical" evidence="2">
    <location>
        <begin position="125"/>
        <end position="145"/>
    </location>
</feature>
<name>A0A9D2ITF2_9FIRM</name>
<feature type="domain" description="Sensor histidine kinase NatK-like C-terminal" evidence="3">
    <location>
        <begin position="321"/>
        <end position="421"/>
    </location>
</feature>
<dbReference type="Proteomes" id="UP000824041">
    <property type="component" value="Unassembled WGS sequence"/>
</dbReference>
<reference evidence="4" key="1">
    <citation type="journal article" date="2021" name="PeerJ">
        <title>Extensive microbial diversity within the chicken gut microbiome revealed by metagenomics and culture.</title>
        <authorList>
            <person name="Gilroy R."/>
            <person name="Ravi A."/>
            <person name="Getino M."/>
            <person name="Pursley I."/>
            <person name="Horton D.L."/>
            <person name="Alikhan N.F."/>
            <person name="Baker D."/>
            <person name="Gharbi K."/>
            <person name="Hall N."/>
            <person name="Watson M."/>
            <person name="Adriaenssens E.M."/>
            <person name="Foster-Nyarko E."/>
            <person name="Jarju S."/>
            <person name="Secka A."/>
            <person name="Antonio M."/>
            <person name="Oren A."/>
            <person name="Chaudhuri R.R."/>
            <person name="La Ragione R."/>
            <person name="Hildebrand F."/>
            <person name="Pallen M.J."/>
        </authorList>
    </citation>
    <scope>NUCLEOTIDE SEQUENCE</scope>
    <source>
        <strain evidence="4">14324</strain>
    </source>
</reference>
<dbReference type="EMBL" id="DXBU01000093">
    <property type="protein sequence ID" value="HIZ22514.1"/>
    <property type="molecule type" value="Genomic_DNA"/>
</dbReference>
<dbReference type="GO" id="GO:0042802">
    <property type="term" value="F:identical protein binding"/>
    <property type="evidence" value="ECO:0007669"/>
    <property type="project" value="TreeGrafter"/>
</dbReference>
<dbReference type="Gene3D" id="3.30.565.10">
    <property type="entry name" value="Histidine kinase-like ATPase, C-terminal domain"/>
    <property type="match status" value="1"/>
</dbReference>
<feature type="coiled-coil region" evidence="1">
    <location>
        <begin position="206"/>
        <end position="234"/>
    </location>
</feature>
<evidence type="ECO:0000313" key="5">
    <source>
        <dbReference type="Proteomes" id="UP000824041"/>
    </source>
</evidence>
<evidence type="ECO:0000259" key="3">
    <source>
        <dbReference type="Pfam" id="PF14501"/>
    </source>
</evidence>
<feature type="transmembrane region" description="Helical" evidence="2">
    <location>
        <begin position="184"/>
        <end position="201"/>
    </location>
</feature>
<dbReference type="SUPFAM" id="SSF55874">
    <property type="entry name" value="ATPase domain of HSP90 chaperone/DNA topoisomerase II/histidine kinase"/>
    <property type="match status" value="1"/>
</dbReference>